<dbReference type="Gene3D" id="2.30.36.100">
    <property type="match status" value="1"/>
</dbReference>
<proteinExistence type="predicted"/>
<dbReference type="PROSITE" id="PS50975">
    <property type="entry name" value="ATP_GRASP"/>
    <property type="match status" value="1"/>
</dbReference>
<feature type="domain" description="ATP-grasp" evidence="2">
    <location>
        <begin position="131"/>
        <end position="313"/>
    </location>
</feature>
<comment type="caution">
    <text evidence="3">The sequence shown here is derived from an EMBL/GenBank/DDBJ whole genome shotgun (WGS) entry which is preliminary data.</text>
</comment>
<reference evidence="3 4" key="1">
    <citation type="submission" date="2020-09" db="EMBL/GenBank/DDBJ databases">
        <title>Methylomonas albis sp. nov. and Methylomonas fluvii sp. nov.: Two cold-adapted methanotrophs from the River Elbe and an amended description of Methylovulum psychrotolerans strain Eb1.</title>
        <authorList>
            <person name="Bussmann I.K."/>
            <person name="Klings K.-W."/>
            <person name="Warnstedt J."/>
            <person name="Hoppert M."/>
            <person name="Saborowski A."/>
            <person name="Horn F."/>
            <person name="Liebner S."/>
        </authorList>
    </citation>
    <scope>NUCLEOTIDE SEQUENCE [LARGE SCALE GENOMIC DNA]</scope>
    <source>
        <strain evidence="3 4">EbB</strain>
    </source>
</reference>
<dbReference type="Gene3D" id="3.40.50.11770">
    <property type="match status" value="1"/>
</dbReference>
<dbReference type="InterPro" id="IPR003806">
    <property type="entry name" value="ATP-grasp_PylC-type"/>
</dbReference>
<dbReference type="SUPFAM" id="SSF56059">
    <property type="entry name" value="Glutathione synthetase ATP-binding domain-like"/>
    <property type="match status" value="1"/>
</dbReference>
<dbReference type="InterPro" id="IPR011761">
    <property type="entry name" value="ATP-grasp"/>
</dbReference>
<dbReference type="Pfam" id="PF02655">
    <property type="entry name" value="ATP-grasp_3"/>
    <property type="match status" value="1"/>
</dbReference>
<evidence type="ECO:0000259" key="2">
    <source>
        <dbReference type="PROSITE" id="PS50975"/>
    </source>
</evidence>
<dbReference type="EMBL" id="JACXST010000003">
    <property type="protein sequence ID" value="MBD9363285.1"/>
    <property type="molecule type" value="Genomic_DNA"/>
</dbReference>
<name>A0ABR9DJL4_9GAMM</name>
<accession>A0ABR9DJL4</accession>
<sequence>MRILIFEFITGGGLVGQALPASLATEGSLMLQALVAELKCLDNLQLCVPLDKRCAKPDMLSPAEIVKVSAACDIFALLRDLLTQVDLFWPIAPESDGMLQSLAELAIAANVEVLLSNPATLSVCADKYATYQALKKREIPAVATHLLSEVEEGVGLADKLVVKIADGVGCLDSLQIDAEQLQDTIGELTDPHLYVLQPYIDGQAASLSCLFKHGQAWLICYNHQQIVLQQGRFSLQGCLVNVQTDKLSFYRNLVSEIADALPGLWGYVGIDVIENAELGPLVLEINPRLTSSYAGIRQATGINVAEQVLRLRHAEPVLQPYRNETVQIHIN</sequence>
<dbReference type="Gene3D" id="3.30.470.20">
    <property type="entry name" value="ATP-grasp fold, B domain"/>
    <property type="match status" value="1"/>
</dbReference>
<dbReference type="Pfam" id="PF18301">
    <property type="entry name" value="preATP-grasp_3"/>
    <property type="match status" value="1"/>
</dbReference>
<protein>
    <submittedName>
        <fullName evidence="3">ATP-grasp domain-containing protein</fullName>
    </submittedName>
</protein>
<dbReference type="InterPro" id="IPR040803">
    <property type="entry name" value="MfnD_preATP-grasp"/>
</dbReference>
<evidence type="ECO:0000313" key="3">
    <source>
        <dbReference type="EMBL" id="MBD9363285.1"/>
    </source>
</evidence>
<dbReference type="Proteomes" id="UP000641152">
    <property type="component" value="Unassembled WGS sequence"/>
</dbReference>
<evidence type="ECO:0000313" key="4">
    <source>
        <dbReference type="Proteomes" id="UP000641152"/>
    </source>
</evidence>
<keyword evidence="4" id="KW-1185">Reference proteome</keyword>
<organism evidence="3 4">
    <name type="scientific">Methylomonas fluvii</name>
    <dbReference type="NCBI Taxonomy" id="1854564"/>
    <lineage>
        <taxon>Bacteria</taxon>
        <taxon>Pseudomonadati</taxon>
        <taxon>Pseudomonadota</taxon>
        <taxon>Gammaproteobacteria</taxon>
        <taxon>Methylococcales</taxon>
        <taxon>Methylococcaceae</taxon>
        <taxon>Methylomonas</taxon>
    </lineage>
</organism>
<keyword evidence="1" id="KW-0547">Nucleotide-binding</keyword>
<gene>
    <name evidence="3" type="ORF">EBB_22925</name>
</gene>
<dbReference type="RefSeq" id="WP_192395981.1">
    <property type="nucleotide sequence ID" value="NZ_CAJHIU010000003.1"/>
</dbReference>
<keyword evidence="1" id="KW-0067">ATP-binding</keyword>
<dbReference type="PIRSF" id="PIRSF016766">
    <property type="entry name" value="UCP016766_ATPgrasp"/>
    <property type="match status" value="1"/>
</dbReference>
<dbReference type="InterPro" id="IPR024710">
    <property type="entry name" value="MfnD"/>
</dbReference>
<evidence type="ECO:0000256" key="1">
    <source>
        <dbReference type="PROSITE-ProRule" id="PRU00409"/>
    </source>
</evidence>